<organism evidence="9 10">
    <name type="scientific">Fusarium napiforme</name>
    <dbReference type="NCBI Taxonomy" id="42672"/>
    <lineage>
        <taxon>Eukaryota</taxon>
        <taxon>Fungi</taxon>
        <taxon>Dikarya</taxon>
        <taxon>Ascomycota</taxon>
        <taxon>Pezizomycotina</taxon>
        <taxon>Sordariomycetes</taxon>
        <taxon>Hypocreomycetidae</taxon>
        <taxon>Hypocreales</taxon>
        <taxon>Nectriaceae</taxon>
        <taxon>Fusarium</taxon>
        <taxon>Fusarium fujikuroi species complex</taxon>
    </lineage>
</organism>
<comment type="caution">
    <text evidence="9">The sequence shown here is derived from an EMBL/GenBank/DDBJ whole genome shotgun (WGS) entry which is preliminary data.</text>
</comment>
<dbReference type="GO" id="GO:0003677">
    <property type="term" value="F:DNA binding"/>
    <property type="evidence" value="ECO:0007669"/>
    <property type="project" value="UniProtKB-KW"/>
</dbReference>
<comment type="subcellular location">
    <subcellularLocation>
        <location evidence="1">Nucleus</location>
    </subcellularLocation>
</comment>
<dbReference type="InterPro" id="IPR001138">
    <property type="entry name" value="Zn2Cys6_DnaBD"/>
</dbReference>
<keyword evidence="6" id="KW-0539">Nucleus</keyword>
<dbReference type="SMART" id="SM00906">
    <property type="entry name" value="Fungal_trans"/>
    <property type="match status" value="1"/>
</dbReference>
<keyword evidence="5" id="KW-0804">Transcription</keyword>
<dbReference type="CDD" id="cd12148">
    <property type="entry name" value="fungal_TF_MHR"/>
    <property type="match status" value="1"/>
</dbReference>
<dbReference type="Pfam" id="PF00172">
    <property type="entry name" value="Zn_clus"/>
    <property type="match status" value="1"/>
</dbReference>
<evidence type="ECO:0000256" key="7">
    <source>
        <dbReference type="SAM" id="Coils"/>
    </source>
</evidence>
<name>A0A8H5IVG1_9HYPO</name>
<evidence type="ECO:0000259" key="8">
    <source>
        <dbReference type="PROSITE" id="PS50048"/>
    </source>
</evidence>
<keyword evidence="10" id="KW-1185">Reference proteome</keyword>
<feature type="domain" description="Zn(2)-C6 fungal-type" evidence="8">
    <location>
        <begin position="7"/>
        <end position="39"/>
    </location>
</feature>
<dbReference type="InterPro" id="IPR036864">
    <property type="entry name" value="Zn2-C6_fun-type_DNA-bd_sf"/>
</dbReference>
<evidence type="ECO:0000256" key="1">
    <source>
        <dbReference type="ARBA" id="ARBA00004123"/>
    </source>
</evidence>
<dbReference type="SMART" id="SM01007">
    <property type="entry name" value="Aldolase_II"/>
    <property type="match status" value="1"/>
</dbReference>
<keyword evidence="3" id="KW-0805">Transcription regulation</keyword>
<dbReference type="FunFam" id="3.40.225.10:FF:000009">
    <property type="entry name" value="Class II aldolase/adducin N-terminal"/>
    <property type="match status" value="1"/>
</dbReference>
<sequence length="889" mass="99465">MPPRLRACDGCSKRKIQCVKPDPEGRCERCSKLHLECVTTSTPHVKVTVGKQVTRLESRVAELEASIVQMRSEISATRAAGSLSTLQGNSEDTTGCISPYLQQKPANAVPISIWTCLGQHWYFKGIPINSPQGLEWISSKIGENVSLDGFRLFGSQRHHFSSSSPPFTFPERQVIEAFLNSYFTSPWRLLYPIIDVALVEETLAAAYTESQSAQVCFLAFMALCSRLKGSLLQLDDSDVYIRASHSYLPQLLSQSTLESLQTVIMLQIYHLLAGHWGAAAELHPYACRAIYDLKGHIAHPSGPDTGVDRRQRHIRNLFWVCYILDKDIALRYGRPPCLTRDYCDLTLPDDWARVYQDPAGTAQGGMLRQDDSICFSQDLCLSQIKEKICLFLCSLDNSKLSDGAILGQVRQLDVDLETCRSSIPKEYRPKWSLSSEHPLLHPGMSFVQRIRCIHLQLEYKHLMTMIHTAVRRCGAVYAVDDKLPEDLHNVYHSSSDISLEASRTTLQIFKSHINILQEDMFGHIAIYPPIAAMALFMNLLLHPSDPRARNDLDLLAGCATLFQDMPMRDLTNDDMDSIQELNRFISELIMSSTTTIQAQSGTLTISPNAKPTHGHELKDKTPLQAMSHGDVVLRGIPKHPDFASQRQWQLEHMAAAFRHWHREGYVEGISGHISVRDPEFTDAFWTNPLGRHFGLLKVSDMILVNLKGEVIGGNRTRPPNSAGFLIHASIHKARSDVHAICHCHSIHGKAWSVFGKRLEMLTQDVCKFRGDAHSVYDSYGGVVLGSEEGDRIAAAMGPKGKGCILRNHGILTVGQTVDEAAWLYTSMERSCRVQLLAEAAAANGLPKVLIDDEEANFNFDVESDPEICYCEFQAYYDLEDELSDGAFKK</sequence>
<dbReference type="Pfam" id="PF00596">
    <property type="entry name" value="Aldolase_II"/>
    <property type="match status" value="1"/>
</dbReference>
<dbReference type="InterPro" id="IPR050987">
    <property type="entry name" value="AtrR-like"/>
</dbReference>
<evidence type="ECO:0000256" key="6">
    <source>
        <dbReference type="ARBA" id="ARBA00023242"/>
    </source>
</evidence>
<dbReference type="InterPro" id="IPR007219">
    <property type="entry name" value="XnlR_reg_dom"/>
</dbReference>
<dbReference type="SUPFAM" id="SSF57701">
    <property type="entry name" value="Zn2/Cys6 DNA-binding domain"/>
    <property type="match status" value="1"/>
</dbReference>
<dbReference type="InterPro" id="IPR001303">
    <property type="entry name" value="Aldolase_II/adducin_N"/>
</dbReference>
<dbReference type="PANTHER" id="PTHR46910:SF37">
    <property type="entry name" value="ZN(II)2CYS6 TRANSCRIPTION FACTOR (EUROFUNG)"/>
    <property type="match status" value="1"/>
</dbReference>
<keyword evidence="4" id="KW-0238">DNA-binding</keyword>
<protein>
    <submittedName>
        <fullName evidence="9">Transcriptional regulatory</fullName>
    </submittedName>
</protein>
<proteinExistence type="predicted"/>
<dbReference type="NCBIfam" id="NF004855">
    <property type="entry name" value="PRK06208.1"/>
    <property type="match status" value="1"/>
</dbReference>
<evidence type="ECO:0000313" key="10">
    <source>
        <dbReference type="Proteomes" id="UP000574317"/>
    </source>
</evidence>
<evidence type="ECO:0000256" key="5">
    <source>
        <dbReference type="ARBA" id="ARBA00023163"/>
    </source>
</evidence>
<dbReference type="Pfam" id="PF04082">
    <property type="entry name" value="Fungal_trans"/>
    <property type="match status" value="1"/>
</dbReference>
<evidence type="ECO:0000256" key="4">
    <source>
        <dbReference type="ARBA" id="ARBA00023125"/>
    </source>
</evidence>
<dbReference type="EMBL" id="JAAOAO010000415">
    <property type="protein sequence ID" value="KAF5542937.1"/>
    <property type="molecule type" value="Genomic_DNA"/>
</dbReference>
<feature type="coiled-coil region" evidence="7">
    <location>
        <begin position="53"/>
        <end position="80"/>
    </location>
</feature>
<dbReference type="InterPro" id="IPR036409">
    <property type="entry name" value="Aldolase_II/adducin_N_sf"/>
</dbReference>
<keyword evidence="7" id="KW-0175">Coiled coil</keyword>
<dbReference type="SUPFAM" id="SSF53639">
    <property type="entry name" value="AraD/HMP-PK domain-like"/>
    <property type="match status" value="1"/>
</dbReference>
<dbReference type="PROSITE" id="PS50048">
    <property type="entry name" value="ZN2_CY6_FUNGAL_2"/>
    <property type="match status" value="1"/>
</dbReference>
<dbReference type="Proteomes" id="UP000574317">
    <property type="component" value="Unassembled WGS sequence"/>
</dbReference>
<evidence type="ECO:0000313" key="9">
    <source>
        <dbReference type="EMBL" id="KAF5542937.1"/>
    </source>
</evidence>
<evidence type="ECO:0000256" key="2">
    <source>
        <dbReference type="ARBA" id="ARBA00022723"/>
    </source>
</evidence>
<dbReference type="PROSITE" id="PS00463">
    <property type="entry name" value="ZN2_CY6_FUNGAL_1"/>
    <property type="match status" value="1"/>
</dbReference>
<dbReference type="GO" id="GO:0000981">
    <property type="term" value="F:DNA-binding transcription factor activity, RNA polymerase II-specific"/>
    <property type="evidence" value="ECO:0007669"/>
    <property type="project" value="InterPro"/>
</dbReference>
<reference evidence="9 10" key="1">
    <citation type="submission" date="2020-05" db="EMBL/GenBank/DDBJ databases">
        <title>Identification and distribution of gene clusters putatively required for synthesis of sphingolipid metabolism inhibitors in phylogenetically diverse species of the filamentous fungus Fusarium.</title>
        <authorList>
            <person name="Kim H.-S."/>
            <person name="Busman M."/>
            <person name="Brown D.W."/>
            <person name="Divon H."/>
            <person name="Uhlig S."/>
            <person name="Proctor R.H."/>
        </authorList>
    </citation>
    <scope>NUCLEOTIDE SEQUENCE [LARGE SCALE GENOMIC DNA]</scope>
    <source>
        <strain evidence="9 10">NRRL 25196</strain>
    </source>
</reference>
<keyword evidence="2" id="KW-0479">Metal-binding</keyword>
<dbReference type="Gene3D" id="4.10.240.10">
    <property type="entry name" value="Zn(2)-C6 fungal-type DNA-binding domain"/>
    <property type="match status" value="1"/>
</dbReference>
<dbReference type="Gene3D" id="3.40.225.10">
    <property type="entry name" value="Class II aldolase/adducin N-terminal domain"/>
    <property type="match status" value="1"/>
</dbReference>
<dbReference type="GO" id="GO:0005634">
    <property type="term" value="C:nucleus"/>
    <property type="evidence" value="ECO:0007669"/>
    <property type="project" value="UniProtKB-SubCell"/>
</dbReference>
<dbReference type="GO" id="GO:0006351">
    <property type="term" value="P:DNA-templated transcription"/>
    <property type="evidence" value="ECO:0007669"/>
    <property type="project" value="InterPro"/>
</dbReference>
<dbReference type="PANTHER" id="PTHR46910">
    <property type="entry name" value="TRANSCRIPTION FACTOR PDR1"/>
    <property type="match status" value="1"/>
</dbReference>
<evidence type="ECO:0000256" key="3">
    <source>
        <dbReference type="ARBA" id="ARBA00023015"/>
    </source>
</evidence>
<dbReference type="GO" id="GO:0008270">
    <property type="term" value="F:zinc ion binding"/>
    <property type="evidence" value="ECO:0007669"/>
    <property type="project" value="InterPro"/>
</dbReference>
<dbReference type="CDD" id="cd00067">
    <property type="entry name" value="GAL4"/>
    <property type="match status" value="1"/>
</dbReference>
<accession>A0A8H5IVG1</accession>
<dbReference type="AlphaFoldDB" id="A0A8H5IVG1"/>
<gene>
    <name evidence="9" type="ORF">FNAPI_9825</name>
</gene>